<dbReference type="InterPro" id="IPR004358">
    <property type="entry name" value="Sig_transdc_His_kin-like_C"/>
</dbReference>
<dbReference type="InterPro" id="IPR000014">
    <property type="entry name" value="PAS"/>
</dbReference>
<organism evidence="9 10">
    <name type="scientific">Rufibacter hautae</name>
    <dbReference type="NCBI Taxonomy" id="2595005"/>
    <lineage>
        <taxon>Bacteria</taxon>
        <taxon>Pseudomonadati</taxon>
        <taxon>Bacteroidota</taxon>
        <taxon>Cytophagia</taxon>
        <taxon>Cytophagales</taxon>
        <taxon>Hymenobacteraceae</taxon>
        <taxon>Rufibacter</taxon>
    </lineage>
</organism>
<feature type="domain" description="PAS" evidence="8">
    <location>
        <begin position="464"/>
        <end position="534"/>
    </location>
</feature>
<dbReference type="PROSITE" id="PS50112">
    <property type="entry name" value="PAS"/>
    <property type="match status" value="1"/>
</dbReference>
<dbReference type="SUPFAM" id="SSF47384">
    <property type="entry name" value="Homodimeric domain of signal transducing histidine kinase"/>
    <property type="match status" value="1"/>
</dbReference>
<dbReference type="Gene3D" id="3.30.565.10">
    <property type="entry name" value="Histidine kinase-like ATPase, C-terminal domain"/>
    <property type="match status" value="1"/>
</dbReference>
<dbReference type="AlphaFoldDB" id="A0A5B6T9H4"/>
<evidence type="ECO:0000259" key="8">
    <source>
        <dbReference type="PROSITE" id="PS50112"/>
    </source>
</evidence>
<dbReference type="InterPro" id="IPR036097">
    <property type="entry name" value="HisK_dim/P_sf"/>
</dbReference>
<dbReference type="InterPro" id="IPR052162">
    <property type="entry name" value="Sensor_kinase/Photoreceptor"/>
</dbReference>
<name>A0A5B6T9H4_9BACT</name>
<feature type="domain" description="Histidine kinase" evidence="7">
    <location>
        <begin position="626"/>
        <end position="843"/>
    </location>
</feature>
<proteinExistence type="predicted"/>
<dbReference type="SUPFAM" id="SSF55785">
    <property type="entry name" value="PYP-like sensor domain (PAS domain)"/>
    <property type="match status" value="4"/>
</dbReference>
<dbReference type="SMART" id="SM00091">
    <property type="entry name" value="PAS"/>
    <property type="match status" value="4"/>
</dbReference>
<dbReference type="InterPro" id="IPR003661">
    <property type="entry name" value="HisK_dim/P_dom"/>
</dbReference>
<dbReference type="Proteomes" id="UP000324133">
    <property type="component" value="Unassembled WGS sequence"/>
</dbReference>
<dbReference type="RefSeq" id="WP_149092785.1">
    <property type="nucleotide sequence ID" value="NZ_VKKY01000003.1"/>
</dbReference>
<keyword evidence="3" id="KW-0597">Phosphoprotein</keyword>
<evidence type="ECO:0000256" key="3">
    <source>
        <dbReference type="ARBA" id="ARBA00022553"/>
    </source>
</evidence>
<dbReference type="InterPro" id="IPR036890">
    <property type="entry name" value="HATPase_C_sf"/>
</dbReference>
<evidence type="ECO:0000256" key="2">
    <source>
        <dbReference type="ARBA" id="ARBA00012438"/>
    </source>
</evidence>
<feature type="coiled-coil region" evidence="6">
    <location>
        <begin position="578"/>
        <end position="616"/>
    </location>
</feature>
<dbReference type="PROSITE" id="PS50109">
    <property type="entry name" value="HIS_KIN"/>
    <property type="match status" value="1"/>
</dbReference>
<dbReference type="InterPro" id="IPR005467">
    <property type="entry name" value="His_kinase_dom"/>
</dbReference>
<keyword evidence="5" id="KW-0418">Kinase</keyword>
<dbReference type="PRINTS" id="PR00344">
    <property type="entry name" value="BCTRLSENSOR"/>
</dbReference>
<evidence type="ECO:0000256" key="5">
    <source>
        <dbReference type="ARBA" id="ARBA00022777"/>
    </source>
</evidence>
<dbReference type="SMART" id="SM00388">
    <property type="entry name" value="HisKA"/>
    <property type="match status" value="1"/>
</dbReference>
<dbReference type="InterPro" id="IPR035965">
    <property type="entry name" value="PAS-like_dom_sf"/>
</dbReference>
<dbReference type="InterPro" id="IPR013656">
    <property type="entry name" value="PAS_4"/>
</dbReference>
<evidence type="ECO:0000256" key="6">
    <source>
        <dbReference type="SAM" id="Coils"/>
    </source>
</evidence>
<feature type="coiled-coil region" evidence="6">
    <location>
        <begin position="146"/>
        <end position="177"/>
    </location>
</feature>
<evidence type="ECO:0000313" key="10">
    <source>
        <dbReference type="Proteomes" id="UP000324133"/>
    </source>
</evidence>
<dbReference type="Pfam" id="PF02518">
    <property type="entry name" value="HATPase_c"/>
    <property type="match status" value="1"/>
</dbReference>
<comment type="catalytic activity">
    <reaction evidence="1">
        <text>ATP + protein L-histidine = ADP + protein N-phospho-L-histidine.</text>
        <dbReference type="EC" id="2.7.13.3"/>
    </reaction>
</comment>
<dbReference type="EMBL" id="VKKY01000003">
    <property type="protein sequence ID" value="KAA3436846.1"/>
    <property type="molecule type" value="Genomic_DNA"/>
</dbReference>
<dbReference type="Gene3D" id="1.10.287.130">
    <property type="match status" value="1"/>
</dbReference>
<dbReference type="InterPro" id="IPR003594">
    <property type="entry name" value="HATPase_dom"/>
</dbReference>
<sequence length="845" mass="96688">MNNQTSPAVKGTATEESLPFRQIFEAQLGSLLILSPDLRVRAATDSYLRETLTVREEIIGKHVFDVFPDNPEVTEASSSQSLRASIEQVLATGKAQKMEIFRYDIPDPEHEGKFLERYWHTVNSAVLDDQGNINCIIHETFNVTEREKARRQLKESQEREQKALANAELQRTRLERLFEQAPAALAMLEGPDLVFKVFNESYQQLFPGRKLMNLPLFEALPELKGQPVEAIIRHVYDTGETFEGKEVLIPVARFADKEPEDIYWNFIYQALYDAQGKINGILIFALDMTEMVNSRRQLEKNSEALQALNQELEARVERRTKALQLAQSIAEKQKQRLERLFTDAPAAICILDGPNLVFELVNPIYQQLFPDRELLGKSILEALPEIEHNDVYRTIREVYETGKTHEEEEMHIPIARPGDGVLEDRYFKYIQQARYNEHGLIDGILVLAFEVTEQIEARRAVEAGARQLQLITDSLPVLIGYLDKNEVYRFTNKAYETWFPLRAEELIGRSVLEVIGEKAYQNVKGYIERALSGERLDFEAEMPYRLGFKKHIQTSYVPDIRNGVVEGFYTLVTDVTERVEARRALEKSEQEAKAIAEELATANEDLQATNQQLLHTNSDLDNFIYTASHDLRAPISNIEMLMGELLLELPPESLELDEVGNILGMIKGSIERFKKTINNLTEITRLQKDHLSEAKVVNLEELVKEVILDLDQSIQKSKAQIKATVFSCKHVSFSEKNLRSIIYNLLSNAIKYRHPDRTPQVEVSCQQSDEYMVLQVQDNGLGLGETQQKQMFSMFRRFHDHVEGSGVGLYMVKRIVDNAGGKIEVESNLGEGTTFKVYLRNPLFR</sequence>
<feature type="coiled-coil region" evidence="6">
    <location>
        <begin position="288"/>
        <end position="322"/>
    </location>
</feature>
<evidence type="ECO:0000259" key="7">
    <source>
        <dbReference type="PROSITE" id="PS50109"/>
    </source>
</evidence>
<dbReference type="EC" id="2.7.13.3" evidence="2"/>
<dbReference type="Gene3D" id="3.30.450.20">
    <property type="entry name" value="PAS domain"/>
    <property type="match status" value="4"/>
</dbReference>
<evidence type="ECO:0000256" key="4">
    <source>
        <dbReference type="ARBA" id="ARBA00022679"/>
    </source>
</evidence>
<keyword evidence="6" id="KW-0175">Coiled coil</keyword>
<evidence type="ECO:0000313" key="9">
    <source>
        <dbReference type="EMBL" id="KAA3436846.1"/>
    </source>
</evidence>
<keyword evidence="10" id="KW-1185">Reference proteome</keyword>
<dbReference type="PANTHER" id="PTHR43304">
    <property type="entry name" value="PHYTOCHROME-LIKE PROTEIN CPH1"/>
    <property type="match status" value="1"/>
</dbReference>
<accession>A0A5B6T9H4</accession>
<comment type="caution">
    <text evidence="9">The sequence shown here is derived from an EMBL/GenBank/DDBJ whole genome shotgun (WGS) entry which is preliminary data.</text>
</comment>
<dbReference type="SUPFAM" id="SSF55874">
    <property type="entry name" value="ATPase domain of HSP90 chaperone/DNA topoisomerase II/histidine kinase"/>
    <property type="match status" value="1"/>
</dbReference>
<keyword evidence="4" id="KW-0808">Transferase</keyword>
<dbReference type="Pfam" id="PF08448">
    <property type="entry name" value="PAS_4"/>
    <property type="match status" value="4"/>
</dbReference>
<dbReference type="CDD" id="cd00130">
    <property type="entry name" value="PAS"/>
    <property type="match status" value="1"/>
</dbReference>
<protein>
    <recommendedName>
        <fullName evidence="2">histidine kinase</fullName>
        <ecNumber evidence="2">2.7.13.3</ecNumber>
    </recommendedName>
</protein>
<dbReference type="SMART" id="SM00387">
    <property type="entry name" value="HATPase_c"/>
    <property type="match status" value="1"/>
</dbReference>
<dbReference type="PANTHER" id="PTHR43304:SF1">
    <property type="entry name" value="PAC DOMAIN-CONTAINING PROTEIN"/>
    <property type="match status" value="1"/>
</dbReference>
<dbReference type="OrthoDB" id="9766459at2"/>
<dbReference type="GO" id="GO:0000155">
    <property type="term" value="F:phosphorelay sensor kinase activity"/>
    <property type="evidence" value="ECO:0007669"/>
    <property type="project" value="InterPro"/>
</dbReference>
<gene>
    <name evidence="9" type="ORF">FOA19_20950</name>
</gene>
<evidence type="ECO:0000256" key="1">
    <source>
        <dbReference type="ARBA" id="ARBA00000085"/>
    </source>
</evidence>
<dbReference type="NCBIfam" id="TIGR00229">
    <property type="entry name" value="sensory_box"/>
    <property type="match status" value="1"/>
</dbReference>
<reference evidence="9 10" key="1">
    <citation type="submission" date="2019-07" db="EMBL/GenBank/DDBJ databases">
        <title>Rufibacter sp. nov., isolated from lake sediment.</title>
        <authorList>
            <person name="Qu J.-H."/>
        </authorList>
    </citation>
    <scope>NUCLEOTIDE SEQUENCE [LARGE SCALE GENOMIC DNA]</scope>
    <source>
        <strain evidence="9 10">NBS58-1</strain>
    </source>
</reference>